<dbReference type="InterPro" id="IPR029063">
    <property type="entry name" value="SAM-dependent_MTases_sf"/>
</dbReference>
<reference evidence="2 3" key="1">
    <citation type="submission" date="2014-03" db="EMBL/GenBank/DDBJ databases">
        <title>Draft genome sequence of the novel thermoacidophilic archaea Acidianus copahuensis ALE1 strain, isolated from Copahue volcanic area in Neuquen Argentina.</title>
        <authorList>
            <person name="Urbieta M.S."/>
            <person name="Rascovan N."/>
            <person name="Castro C."/>
            <person name="Revale S."/>
            <person name="Giaveno M.A."/>
            <person name="Vazquez M.P."/>
            <person name="Donati E.R."/>
        </authorList>
    </citation>
    <scope>NUCLEOTIDE SEQUENCE [LARGE SCALE GENOMIC DNA]</scope>
    <source>
        <strain evidence="2 3">ALE1</strain>
    </source>
</reference>
<evidence type="ECO:0000313" key="2">
    <source>
        <dbReference type="EMBL" id="EZQ12036.1"/>
    </source>
</evidence>
<dbReference type="EMBL" id="JFZT01000005">
    <property type="protein sequence ID" value="EZQ12036.1"/>
    <property type="molecule type" value="Genomic_DNA"/>
</dbReference>
<comment type="caution">
    <text evidence="2">The sequence shown here is derived from an EMBL/GenBank/DDBJ whole genome shotgun (WGS) entry which is preliminary data.</text>
</comment>
<accession>A0A031LW52</accession>
<evidence type="ECO:0000313" key="3">
    <source>
        <dbReference type="Proteomes" id="UP000024332"/>
    </source>
</evidence>
<dbReference type="Proteomes" id="UP000024332">
    <property type="component" value="Unassembled WGS sequence"/>
</dbReference>
<dbReference type="Gene3D" id="3.40.50.150">
    <property type="entry name" value="Vaccinia Virus protein VP39"/>
    <property type="match status" value="1"/>
</dbReference>
<evidence type="ECO:0000259" key="1">
    <source>
        <dbReference type="Pfam" id="PF08241"/>
    </source>
</evidence>
<organism evidence="2 3">
    <name type="scientific">Candidatus Acidianus copahuensis</name>
    <dbReference type="NCBI Taxonomy" id="1160895"/>
    <lineage>
        <taxon>Archaea</taxon>
        <taxon>Thermoproteota</taxon>
        <taxon>Thermoprotei</taxon>
        <taxon>Sulfolobales</taxon>
        <taxon>Sulfolobaceae</taxon>
        <taxon>Acidianus</taxon>
    </lineage>
</organism>
<dbReference type="STRING" id="1160895.CM19_00245"/>
<dbReference type="PANTHER" id="PTHR43591">
    <property type="entry name" value="METHYLTRANSFERASE"/>
    <property type="match status" value="1"/>
</dbReference>
<keyword evidence="2" id="KW-0808">Transferase</keyword>
<gene>
    <name evidence="2" type="ORF">CM19_00245</name>
</gene>
<dbReference type="GO" id="GO:0032259">
    <property type="term" value="P:methylation"/>
    <property type="evidence" value="ECO:0007669"/>
    <property type="project" value="UniProtKB-KW"/>
</dbReference>
<dbReference type="SUPFAM" id="SSF53335">
    <property type="entry name" value="S-adenosyl-L-methionine-dependent methyltransferases"/>
    <property type="match status" value="1"/>
</dbReference>
<proteinExistence type="predicted"/>
<dbReference type="RefSeq" id="WP_235185568.1">
    <property type="nucleotide sequence ID" value="NZ_JFZT01000005.1"/>
</dbReference>
<name>A0A031LW52_9CREN</name>
<dbReference type="AlphaFoldDB" id="A0A031LW52"/>
<dbReference type="Pfam" id="PF08241">
    <property type="entry name" value="Methyltransf_11"/>
    <property type="match status" value="1"/>
</dbReference>
<dbReference type="InterPro" id="IPR013216">
    <property type="entry name" value="Methyltransf_11"/>
</dbReference>
<dbReference type="GO" id="GO:0008757">
    <property type="term" value="F:S-adenosylmethionine-dependent methyltransferase activity"/>
    <property type="evidence" value="ECO:0007669"/>
    <property type="project" value="InterPro"/>
</dbReference>
<keyword evidence="3" id="KW-1185">Reference proteome</keyword>
<dbReference type="CDD" id="cd02440">
    <property type="entry name" value="AdoMet_MTases"/>
    <property type="match status" value="1"/>
</dbReference>
<feature type="domain" description="Methyltransferase type 11" evidence="1">
    <location>
        <begin position="34"/>
        <end position="122"/>
    </location>
</feature>
<keyword evidence="2" id="KW-0489">Methyltransferase</keyword>
<sequence length="194" mass="22512">MDVKDETRKAYEHIVHRRKPNVFLGLIKSKLIADIGCGSGQNCAFLKEKGKDVICLDFSTKQLYESKKKGCENLILADMEFLPFRDSSMECLLYIASLHHLPNPSKALEEAWRSLKVNGEILATVWLIRPLTFKRNALLESKIENSVYRRFIHFYLPYELECRMKKAGFKKEKYALYRVKSLLPNNAFFLGVKT</sequence>
<protein>
    <submittedName>
        <fullName evidence="2">Methyltransferase type 11</fullName>
    </submittedName>
</protein>